<reference evidence="7 10" key="2">
    <citation type="submission" date="2019-02" db="EMBL/GenBank/DDBJ databases">
        <title>Complete genome sequence of Desulfobacter hydrogenophilus AcRS1.</title>
        <authorList>
            <person name="Marietou A."/>
            <person name="Lund M.B."/>
            <person name="Marshall I.P.G."/>
            <person name="Schreiber L."/>
            <person name="Jorgensen B."/>
        </authorList>
    </citation>
    <scope>NUCLEOTIDE SEQUENCE [LARGE SCALE GENOMIC DNA]</scope>
    <source>
        <strain evidence="7 10">AcRS1</strain>
    </source>
</reference>
<keyword evidence="3 5" id="KW-1133">Transmembrane helix</keyword>
<evidence type="ECO:0000259" key="6">
    <source>
        <dbReference type="Pfam" id="PF04932"/>
    </source>
</evidence>
<sequence length="436" mass="50235">MMEKLHQRVNMTHLFKFMKKMASLLQPSIAAQKTDYNVNNRLEEIVVFLMLLVIFLNPFPHTTFLDQLFFYAAILPMIAIARNKFDGFYYNTPLLYALVLFLFWAAISVIFALDKQDSARDLYSHLIRYLIFYLVVINLFGTKKRLLLLAGCVVLSEFIFAVGALVFYYGIMGHDFATRFLIGLKAVAPDAVPFGFTLGIFLAVWLIQICRNKFQRSFLAVAIMVLVISTIATQSRGAILTLCIAFPVQLWDHKKILSFLMITIILIIALSPMQNRIQAKLFEDDARKGLILYSIEIIKDYPILGTGFSIDTFRNPEFIDKETYSSQIPEKYRKNRFDRPHNMFLSMATRTGLVGMLLYAGLFAVCIFMCCRLILYEKNLFIQSLSRCCLALLTMFLANGVLQVMTTHFIDMVQFIIFSLLTVIWKIRKDRPESEI</sequence>
<dbReference type="PANTHER" id="PTHR37422">
    <property type="entry name" value="TEICHURONIC ACID BIOSYNTHESIS PROTEIN TUAE"/>
    <property type="match status" value="1"/>
</dbReference>
<evidence type="ECO:0000256" key="3">
    <source>
        <dbReference type="ARBA" id="ARBA00022989"/>
    </source>
</evidence>
<evidence type="ECO:0000256" key="2">
    <source>
        <dbReference type="ARBA" id="ARBA00022692"/>
    </source>
</evidence>
<dbReference type="Proteomes" id="UP000248798">
    <property type="component" value="Unassembled WGS sequence"/>
</dbReference>
<feature type="transmembrane region" description="Helical" evidence="5">
    <location>
        <begin position="191"/>
        <end position="210"/>
    </location>
</feature>
<feature type="transmembrane region" description="Helical" evidence="5">
    <location>
        <begin position="47"/>
        <end position="73"/>
    </location>
</feature>
<organism evidence="8 9">
    <name type="scientific">Desulfobacter hydrogenophilus</name>
    <dbReference type="NCBI Taxonomy" id="2291"/>
    <lineage>
        <taxon>Bacteria</taxon>
        <taxon>Pseudomonadati</taxon>
        <taxon>Thermodesulfobacteriota</taxon>
        <taxon>Desulfobacteria</taxon>
        <taxon>Desulfobacterales</taxon>
        <taxon>Desulfobacteraceae</taxon>
        <taxon>Desulfobacter</taxon>
    </lineage>
</organism>
<protein>
    <recommendedName>
        <fullName evidence="6">O-antigen ligase-related domain-containing protein</fullName>
    </recommendedName>
</protein>
<keyword evidence="10" id="KW-1185">Reference proteome</keyword>
<evidence type="ECO:0000313" key="10">
    <source>
        <dbReference type="Proteomes" id="UP000293902"/>
    </source>
</evidence>
<evidence type="ECO:0000313" key="7">
    <source>
        <dbReference type="EMBL" id="QBH13796.1"/>
    </source>
</evidence>
<evidence type="ECO:0000313" key="8">
    <source>
        <dbReference type="EMBL" id="RAM01742.1"/>
    </source>
</evidence>
<dbReference type="EMBL" id="QLNI01000023">
    <property type="protein sequence ID" value="RAM01742.1"/>
    <property type="molecule type" value="Genomic_DNA"/>
</dbReference>
<dbReference type="Proteomes" id="UP000293902">
    <property type="component" value="Chromosome"/>
</dbReference>
<keyword evidence="4 5" id="KW-0472">Membrane</keyword>
<evidence type="ECO:0000313" key="9">
    <source>
        <dbReference type="Proteomes" id="UP000248798"/>
    </source>
</evidence>
<proteinExistence type="predicted"/>
<dbReference type="GO" id="GO:0016020">
    <property type="term" value="C:membrane"/>
    <property type="evidence" value="ECO:0007669"/>
    <property type="project" value="UniProtKB-SubCell"/>
</dbReference>
<evidence type="ECO:0000256" key="1">
    <source>
        <dbReference type="ARBA" id="ARBA00004141"/>
    </source>
</evidence>
<dbReference type="OrthoDB" id="5416763at2"/>
<feature type="transmembrane region" description="Helical" evidence="5">
    <location>
        <begin position="256"/>
        <end position="273"/>
    </location>
</feature>
<dbReference type="EMBL" id="CP036313">
    <property type="protein sequence ID" value="QBH13796.1"/>
    <property type="molecule type" value="Genomic_DNA"/>
</dbReference>
<comment type="subcellular location">
    <subcellularLocation>
        <location evidence="1">Membrane</location>
        <topology evidence="1">Multi-pass membrane protein</topology>
    </subcellularLocation>
</comment>
<feature type="transmembrane region" description="Helical" evidence="5">
    <location>
        <begin position="353"/>
        <end position="375"/>
    </location>
</feature>
<dbReference type="PANTHER" id="PTHR37422:SF17">
    <property type="entry name" value="O-ANTIGEN LIGASE"/>
    <property type="match status" value="1"/>
</dbReference>
<evidence type="ECO:0000256" key="5">
    <source>
        <dbReference type="SAM" id="Phobius"/>
    </source>
</evidence>
<reference evidence="8 9" key="1">
    <citation type="submission" date="2018-06" db="EMBL/GenBank/DDBJ databases">
        <title>Complete Genome Sequence of Desulfobacter hydrogenophilus (DSM3380).</title>
        <authorList>
            <person name="Marietou A."/>
            <person name="Schreiber L."/>
            <person name="Marshall I."/>
            <person name="Jorgensen B."/>
        </authorList>
    </citation>
    <scope>NUCLEOTIDE SEQUENCE [LARGE SCALE GENOMIC DNA]</scope>
    <source>
        <strain evidence="8 9">DSM 3380</strain>
    </source>
</reference>
<name>A0A328FE93_9BACT</name>
<evidence type="ECO:0000256" key="4">
    <source>
        <dbReference type="ARBA" id="ARBA00023136"/>
    </source>
</evidence>
<accession>A0A328FE93</accession>
<feature type="transmembrane region" description="Helical" evidence="5">
    <location>
        <begin position="217"/>
        <end position="250"/>
    </location>
</feature>
<dbReference type="InterPro" id="IPR051533">
    <property type="entry name" value="WaaL-like"/>
</dbReference>
<dbReference type="AlphaFoldDB" id="A0A328FE93"/>
<feature type="transmembrane region" description="Helical" evidence="5">
    <location>
        <begin position="148"/>
        <end position="171"/>
    </location>
</feature>
<dbReference type="InterPro" id="IPR007016">
    <property type="entry name" value="O-antigen_ligase-rel_domated"/>
</dbReference>
<feature type="transmembrane region" description="Helical" evidence="5">
    <location>
        <begin position="409"/>
        <end position="427"/>
    </location>
</feature>
<feature type="transmembrane region" description="Helical" evidence="5">
    <location>
        <begin position="94"/>
        <end position="113"/>
    </location>
</feature>
<feature type="transmembrane region" description="Helical" evidence="5">
    <location>
        <begin position="125"/>
        <end position="141"/>
    </location>
</feature>
<keyword evidence="2 5" id="KW-0812">Transmembrane</keyword>
<gene>
    <name evidence="8" type="ORF">DO021_12465</name>
    <name evidence="7" type="ORF">EYB58_13210</name>
</gene>
<feature type="domain" description="O-antigen ligase-related" evidence="6">
    <location>
        <begin position="222"/>
        <end position="359"/>
    </location>
</feature>
<dbReference type="Pfam" id="PF04932">
    <property type="entry name" value="Wzy_C"/>
    <property type="match status" value="1"/>
</dbReference>